<dbReference type="EMBL" id="JADEXN010000006">
    <property type="protein sequence ID" value="MBE9039334.1"/>
    <property type="molecule type" value="Genomic_DNA"/>
</dbReference>
<organism evidence="2 3">
    <name type="scientific">Zarconia navalis LEGE 11467</name>
    <dbReference type="NCBI Taxonomy" id="1828826"/>
    <lineage>
        <taxon>Bacteria</taxon>
        <taxon>Bacillati</taxon>
        <taxon>Cyanobacteriota</taxon>
        <taxon>Cyanophyceae</taxon>
        <taxon>Oscillatoriophycideae</taxon>
        <taxon>Oscillatoriales</taxon>
        <taxon>Oscillatoriales incertae sedis</taxon>
        <taxon>Zarconia</taxon>
        <taxon>Zarconia navalis</taxon>
    </lineage>
</organism>
<feature type="compositionally biased region" description="Polar residues" evidence="1">
    <location>
        <begin position="135"/>
        <end position="146"/>
    </location>
</feature>
<gene>
    <name evidence="2" type="ORF">IQ235_00805</name>
</gene>
<name>A0A928VS20_9CYAN</name>
<feature type="region of interest" description="Disordered" evidence="1">
    <location>
        <begin position="241"/>
        <end position="298"/>
    </location>
</feature>
<feature type="compositionally biased region" description="Polar residues" evidence="1">
    <location>
        <begin position="333"/>
        <end position="353"/>
    </location>
</feature>
<proteinExistence type="predicted"/>
<evidence type="ECO:0000256" key="1">
    <source>
        <dbReference type="SAM" id="MobiDB-lite"/>
    </source>
</evidence>
<dbReference type="AlphaFoldDB" id="A0A928VS20"/>
<sequence length="381" mass="40683">MSLRHSPASIRSFKAKLRTLFKPSIWASTVGVSLMLVLGWQSVNALKNRENAATDRESVPESPELAETLSPEESQIAADIESSDVLRELLREQVQPIATSIPNIQSNGDEPQGLFDRVTAEGLDTADVLGRFSVGNPSTTTQTQNPIADIPLQSWNSDETSLNTGDSQSERANPYTSPVLPNVLQSALEQASTNSPTAGSTDSFEATQPQNPAVVSPNTPPAVPSVAQRWDQQFINSGQTQPILPVGVQPGFSQQTSVPVSPYSTRSGSNLTDLKRSSSVFPTPTQPNATAYPGGTGNLPTATPVVPGSYNYETFNNFSGTTAQPTVPYADPYQTNAPNNSPYSSQYQFEQQQPVPPSSALETSIPGRYIGGGEINTFANP</sequence>
<comment type="caution">
    <text evidence="2">The sequence shown here is derived from an EMBL/GenBank/DDBJ whole genome shotgun (WGS) entry which is preliminary data.</text>
</comment>
<feature type="region of interest" description="Disordered" evidence="1">
    <location>
        <begin position="51"/>
        <end position="74"/>
    </location>
</feature>
<feature type="region of interest" description="Disordered" evidence="1">
    <location>
        <begin position="323"/>
        <end position="381"/>
    </location>
</feature>
<evidence type="ECO:0000313" key="3">
    <source>
        <dbReference type="Proteomes" id="UP000621799"/>
    </source>
</evidence>
<dbReference type="RefSeq" id="WP_264319596.1">
    <property type="nucleotide sequence ID" value="NZ_JADEXN010000006.1"/>
</dbReference>
<evidence type="ECO:0000313" key="2">
    <source>
        <dbReference type="EMBL" id="MBE9039334.1"/>
    </source>
</evidence>
<reference evidence="2" key="1">
    <citation type="submission" date="2020-10" db="EMBL/GenBank/DDBJ databases">
        <authorList>
            <person name="Castelo-Branco R."/>
            <person name="Eusebio N."/>
            <person name="Adriana R."/>
            <person name="Vieira A."/>
            <person name="Brugerolle De Fraissinette N."/>
            <person name="Rezende De Castro R."/>
            <person name="Schneider M.P."/>
            <person name="Vasconcelos V."/>
            <person name="Leao P.N."/>
        </authorList>
    </citation>
    <scope>NUCLEOTIDE SEQUENCE</scope>
    <source>
        <strain evidence="2">LEGE 11467</strain>
    </source>
</reference>
<accession>A0A928VS20</accession>
<feature type="compositionally biased region" description="Polar residues" evidence="1">
    <location>
        <begin position="251"/>
        <end position="289"/>
    </location>
</feature>
<keyword evidence="3" id="KW-1185">Reference proteome</keyword>
<protein>
    <submittedName>
        <fullName evidence="2">Uncharacterized protein</fullName>
    </submittedName>
</protein>
<dbReference type="Proteomes" id="UP000621799">
    <property type="component" value="Unassembled WGS sequence"/>
</dbReference>
<feature type="region of interest" description="Disordered" evidence="1">
    <location>
        <begin position="131"/>
        <end position="224"/>
    </location>
</feature>
<feature type="compositionally biased region" description="Polar residues" evidence="1">
    <location>
        <begin position="153"/>
        <end position="176"/>
    </location>
</feature>
<feature type="compositionally biased region" description="Polar residues" evidence="1">
    <location>
        <begin position="183"/>
        <end position="217"/>
    </location>
</feature>